<name>A0ABP1CEE2_9APHY</name>
<keyword evidence="1" id="KW-0812">Transmembrane</keyword>
<feature type="transmembrane region" description="Helical" evidence="1">
    <location>
        <begin position="116"/>
        <end position="135"/>
    </location>
</feature>
<gene>
    <name evidence="3" type="ORF">GFSPODELE1_LOCUS13</name>
</gene>
<organism evidence="3 4">
    <name type="scientific">Somion occarium</name>
    <dbReference type="NCBI Taxonomy" id="3059160"/>
    <lineage>
        <taxon>Eukaryota</taxon>
        <taxon>Fungi</taxon>
        <taxon>Dikarya</taxon>
        <taxon>Basidiomycota</taxon>
        <taxon>Agaricomycotina</taxon>
        <taxon>Agaricomycetes</taxon>
        <taxon>Polyporales</taxon>
        <taxon>Cerrenaceae</taxon>
        <taxon>Somion</taxon>
    </lineage>
</organism>
<dbReference type="Pfam" id="PF20153">
    <property type="entry name" value="DUF6535"/>
    <property type="match status" value="1"/>
</dbReference>
<dbReference type="EMBL" id="OZ037944">
    <property type="protein sequence ID" value="CAL1693806.1"/>
    <property type="molecule type" value="Genomic_DNA"/>
</dbReference>
<evidence type="ECO:0000256" key="1">
    <source>
        <dbReference type="SAM" id="Phobius"/>
    </source>
</evidence>
<evidence type="ECO:0000259" key="2">
    <source>
        <dbReference type="Pfam" id="PF20153"/>
    </source>
</evidence>
<evidence type="ECO:0000313" key="3">
    <source>
        <dbReference type="EMBL" id="CAL1693806.1"/>
    </source>
</evidence>
<feature type="domain" description="DUF6535" evidence="2">
    <location>
        <begin position="14"/>
        <end position="195"/>
    </location>
</feature>
<sequence length="790" mass="89869">MGDTDNGSGRSAGWPTMVRTIRGVDEAKIKDYKEDIDTLLVFAGLFSAITTAFLIESYKGLQEDPSDATNLLLYQMVFLLQNSSGNAPSVTMPDMSCILTSSCPFDTSLASKRVNVLWFASLILSLVTASFGMLVKQWLREFLAGEYTSPQARLRTHFFRYPGLLKWKVFELVALLPILLQLSLGLFLVGLCFFTGAIHPSVAQTSLILVSFWAFLILMATIAPVFSPRCPYKTTFLKAPMKYARSFLNRQLPTLYDRYSMSHFKSEEIRQDNLTTLERFEEEYFAFHAQWHEDLEILLAVDAMQLDDELLATTIAGSLTQTSSDHARLQTGTSREQNVMYFIKTLIENRIQQTCRIDKVRPDFYGKFSLQAWSTIVRIVGDILAGKLRQYRKQGWRKVTWEGWMEEAVTLLLSRSEHALPRPGPEVLALAFEVDPAGTAELLCSRVPLPDWAWEPENAEAVKNTDVLADMLMREMRGVFELLHGQALLDALFHLLRCRFHDSTNSTSVLTFFSSHSPGSSILCIPYGNAEPVELRISTQGSLRMTLSLLVEEVDKTICTPCVEQPSWFKEACRIIFEYRTYWTNEHTQLVTSWLSRRPSLDWCLQMAFPLDDISAALSCRFRDILPEIYEGLEPKDRQTMVERVKELLRDHYTIGAISGQNEMGIDYLVFCRFLLETLWKEQQLPVVTGVQSKARVSLSRAWSNLCPSLAHILQVFLTEHWDDTRQDLAKHCIVLAEQFTNVHTSSGPTFNLTDVVAALNRKFELVRKAANNWRDKVPQMPESPVGESP</sequence>
<keyword evidence="4" id="KW-1185">Reference proteome</keyword>
<dbReference type="InterPro" id="IPR045338">
    <property type="entry name" value="DUF6535"/>
</dbReference>
<accession>A0ABP1CEE2</accession>
<protein>
    <recommendedName>
        <fullName evidence="2">DUF6535 domain-containing protein</fullName>
    </recommendedName>
</protein>
<keyword evidence="1" id="KW-0472">Membrane</keyword>
<feature type="transmembrane region" description="Helical" evidence="1">
    <location>
        <begin position="38"/>
        <end position="55"/>
    </location>
</feature>
<dbReference type="Proteomes" id="UP001497453">
    <property type="component" value="Chromosome 1"/>
</dbReference>
<reference evidence="4" key="1">
    <citation type="submission" date="2024-04" db="EMBL/GenBank/DDBJ databases">
        <authorList>
            <person name="Shaw F."/>
            <person name="Minotto A."/>
        </authorList>
    </citation>
    <scope>NUCLEOTIDE SEQUENCE [LARGE SCALE GENOMIC DNA]</scope>
</reference>
<feature type="transmembrane region" description="Helical" evidence="1">
    <location>
        <begin position="206"/>
        <end position="226"/>
    </location>
</feature>
<evidence type="ECO:0000313" key="4">
    <source>
        <dbReference type="Proteomes" id="UP001497453"/>
    </source>
</evidence>
<keyword evidence="1" id="KW-1133">Transmembrane helix</keyword>
<feature type="transmembrane region" description="Helical" evidence="1">
    <location>
        <begin position="172"/>
        <end position="194"/>
    </location>
</feature>
<proteinExistence type="predicted"/>